<keyword evidence="2" id="KW-1185">Reference proteome</keyword>
<comment type="caution">
    <text evidence="1">The sequence shown here is derived from an EMBL/GenBank/DDBJ whole genome shotgun (WGS) entry which is preliminary data.</text>
</comment>
<proteinExistence type="predicted"/>
<reference evidence="1 2" key="1">
    <citation type="journal article" date="2020" name="Nature">
        <title>Six reference-quality genomes reveal evolution of bat adaptations.</title>
        <authorList>
            <person name="Jebb D."/>
            <person name="Huang Z."/>
            <person name="Pippel M."/>
            <person name="Hughes G.M."/>
            <person name="Lavrichenko K."/>
            <person name="Devanna P."/>
            <person name="Winkler S."/>
            <person name="Jermiin L.S."/>
            <person name="Skirmuntt E.C."/>
            <person name="Katzourakis A."/>
            <person name="Burkitt-Gray L."/>
            <person name="Ray D.A."/>
            <person name="Sullivan K.A.M."/>
            <person name="Roscito J.G."/>
            <person name="Kirilenko B.M."/>
            <person name="Davalos L.M."/>
            <person name="Corthals A.P."/>
            <person name="Power M.L."/>
            <person name="Jones G."/>
            <person name="Ransome R.D."/>
            <person name="Dechmann D.K.N."/>
            <person name="Locatelli A.G."/>
            <person name="Puechmaille S.J."/>
            <person name="Fedrigo O."/>
            <person name="Jarvis E.D."/>
            <person name="Hiller M."/>
            <person name="Vernes S.C."/>
            <person name="Myers E.W."/>
            <person name="Teeling E.C."/>
        </authorList>
    </citation>
    <scope>NUCLEOTIDE SEQUENCE [LARGE SCALE GENOMIC DNA]</scope>
    <source>
        <strain evidence="1">MMolMol1</strain>
        <tissue evidence="1">Muscle</tissue>
    </source>
</reference>
<name>A0A7J8FA40_MOLMO</name>
<protein>
    <submittedName>
        <fullName evidence="1">Neural cell expressed, developmentally down-regulated 9</fullName>
    </submittedName>
</protein>
<evidence type="ECO:0000313" key="2">
    <source>
        <dbReference type="Proteomes" id="UP000550707"/>
    </source>
</evidence>
<dbReference type="EMBL" id="JACASF010000012">
    <property type="protein sequence ID" value="KAF6444593.1"/>
    <property type="molecule type" value="Genomic_DNA"/>
</dbReference>
<evidence type="ECO:0000313" key="1">
    <source>
        <dbReference type="EMBL" id="KAF6444593.1"/>
    </source>
</evidence>
<gene>
    <name evidence="1" type="ORF">HJG59_012963</name>
</gene>
<sequence>MWARLEKWLRMGRRKGRWRGISTLERRPPTSLPRSSRPVRCNCCDSALTVFPSRHRRREGGCKTGL</sequence>
<dbReference type="Proteomes" id="UP000550707">
    <property type="component" value="Unassembled WGS sequence"/>
</dbReference>
<organism evidence="1 2">
    <name type="scientific">Molossus molossus</name>
    <name type="common">Pallas' mastiff bat</name>
    <name type="synonym">Vespertilio molossus</name>
    <dbReference type="NCBI Taxonomy" id="27622"/>
    <lineage>
        <taxon>Eukaryota</taxon>
        <taxon>Metazoa</taxon>
        <taxon>Chordata</taxon>
        <taxon>Craniata</taxon>
        <taxon>Vertebrata</taxon>
        <taxon>Euteleostomi</taxon>
        <taxon>Mammalia</taxon>
        <taxon>Eutheria</taxon>
        <taxon>Laurasiatheria</taxon>
        <taxon>Chiroptera</taxon>
        <taxon>Yangochiroptera</taxon>
        <taxon>Molossidae</taxon>
        <taxon>Molossus</taxon>
    </lineage>
</organism>
<accession>A0A7J8FA40</accession>
<dbReference type="AlphaFoldDB" id="A0A7J8FA40"/>